<dbReference type="GO" id="GO:0006364">
    <property type="term" value="P:rRNA processing"/>
    <property type="evidence" value="ECO:0007669"/>
    <property type="project" value="InterPro"/>
</dbReference>
<evidence type="ECO:0000313" key="1">
    <source>
        <dbReference type="EMBL" id="SVB74688.1"/>
    </source>
</evidence>
<reference evidence="1" key="1">
    <citation type="submission" date="2018-05" db="EMBL/GenBank/DDBJ databases">
        <authorList>
            <person name="Lanie J.A."/>
            <person name="Ng W.-L."/>
            <person name="Kazmierczak K.M."/>
            <person name="Andrzejewski T.M."/>
            <person name="Davidsen T.M."/>
            <person name="Wayne K.J."/>
            <person name="Tettelin H."/>
            <person name="Glass J.I."/>
            <person name="Rusch D."/>
            <person name="Podicherti R."/>
            <person name="Tsui H.-C.T."/>
            <person name="Winkler M.E."/>
        </authorList>
    </citation>
    <scope>NUCLEOTIDE SEQUENCE</scope>
</reference>
<dbReference type="InterPro" id="IPR015946">
    <property type="entry name" value="KH_dom-like_a/b"/>
</dbReference>
<dbReference type="AlphaFoldDB" id="A0A382GHM6"/>
<accession>A0A382GHM6</accession>
<protein>
    <recommendedName>
        <fullName evidence="2">Ribosome-binding factor A</fullName>
    </recommendedName>
</protein>
<dbReference type="InterPro" id="IPR000238">
    <property type="entry name" value="RbfA"/>
</dbReference>
<organism evidence="1">
    <name type="scientific">marine metagenome</name>
    <dbReference type="NCBI Taxonomy" id="408172"/>
    <lineage>
        <taxon>unclassified sequences</taxon>
        <taxon>metagenomes</taxon>
        <taxon>ecological metagenomes</taxon>
    </lineage>
</organism>
<dbReference type="GO" id="GO:0005829">
    <property type="term" value="C:cytosol"/>
    <property type="evidence" value="ECO:0007669"/>
    <property type="project" value="TreeGrafter"/>
</dbReference>
<dbReference type="Pfam" id="PF02033">
    <property type="entry name" value="RBFA"/>
    <property type="match status" value="1"/>
</dbReference>
<dbReference type="PANTHER" id="PTHR33515:SF1">
    <property type="entry name" value="RIBOSOME-BINDING FACTOR A, CHLOROPLASTIC-RELATED"/>
    <property type="match status" value="1"/>
</dbReference>
<evidence type="ECO:0008006" key="2">
    <source>
        <dbReference type="Google" id="ProtNLM"/>
    </source>
</evidence>
<sequence>MTNDLRIAKVYISVLNSDEKSKEIETFFNSRAKFLRGQLGNYLTSKSIPELRFYYDDTEAEAEKIDRLISKIQSQGKIR</sequence>
<name>A0A382GHM6_9ZZZZ</name>
<dbReference type="EMBL" id="UINC01055612">
    <property type="protein sequence ID" value="SVB74688.1"/>
    <property type="molecule type" value="Genomic_DNA"/>
</dbReference>
<dbReference type="PANTHER" id="PTHR33515">
    <property type="entry name" value="RIBOSOME-BINDING FACTOR A, CHLOROPLASTIC-RELATED"/>
    <property type="match status" value="1"/>
</dbReference>
<dbReference type="Gene3D" id="3.30.300.20">
    <property type="match status" value="1"/>
</dbReference>
<proteinExistence type="predicted"/>
<dbReference type="InterPro" id="IPR023799">
    <property type="entry name" value="RbfA_dom_sf"/>
</dbReference>
<dbReference type="SUPFAM" id="SSF89919">
    <property type="entry name" value="Ribosome-binding factor A, RbfA"/>
    <property type="match status" value="1"/>
</dbReference>
<dbReference type="GO" id="GO:0043024">
    <property type="term" value="F:ribosomal small subunit binding"/>
    <property type="evidence" value="ECO:0007669"/>
    <property type="project" value="TreeGrafter"/>
</dbReference>
<gene>
    <name evidence="1" type="ORF">METZ01_LOCUS227542</name>
</gene>